<evidence type="ECO:0000313" key="4">
    <source>
        <dbReference type="Proteomes" id="UP001153636"/>
    </source>
</evidence>
<feature type="compositionally biased region" description="Basic residues" evidence="2">
    <location>
        <begin position="895"/>
        <end position="912"/>
    </location>
</feature>
<feature type="compositionally biased region" description="Basic and acidic residues" evidence="2">
    <location>
        <begin position="913"/>
        <end position="927"/>
    </location>
</feature>
<keyword evidence="4" id="KW-1185">Reference proteome</keyword>
<feature type="compositionally biased region" description="Basic and acidic residues" evidence="2">
    <location>
        <begin position="812"/>
        <end position="832"/>
    </location>
</feature>
<gene>
    <name evidence="3" type="ORF">PSYICH_LOCUS4320</name>
</gene>
<sequence>MASNDEGSNDDENKVYFEKQSCYDPIPNCPSCPMCLYPYSKCVCNVNPSAFGDDILNNTNSNLTAGDFESMKNGLKTNLYDENSMDSYRRMYKPNNPFFVDLQKTPIGFDPKNFINANFSNPEGDSKEMESFDTKTEMPPKFNGDKLYYSSNVESVGCSEVKADSIVTSNVDNKENFSNDRHNLKEEVCTNSQIDTNNSLPSIKSEQMNSQQPHCYSPKPGCDSTTDAVTNPIDSPNKDCSPQNPTDDVKTEKEESVQKPKKEVCPPLDEHLDYDLLKGKKGVDLLTAIEDQSNGKMKLTEKQISFIETTLTKDSCSPRKARTRSVEDTFKPFKGIKRAHSADTNDSEAKIPKIDFKLYKSEKAITSTTCGPASSKSGKHRDERKSSSSSSRHDKTKSSSKKSSHSSSSRDRHSHHRSEIRPTLLTNGNYSYPPEDKSLKFRKYYHIEHHTNGGAKILRMYHDEIKHLSNSDSKELAKEFFKLAFHEDKDGHATFVIAVVHGSATYLPDILAYMADHYPSLTVKNGLLSKSSDIDTTTLANYNENVCKHYEAGTVRYGPLHQISIVGTAPEEVGGYFPDLLGMLEDNHFLHLTMPWGPLSICDQMKPTESNDGPIIWCRPGEQLVPTADLKTPIKRKRTGINELRNLQYLPRMSEAREHLFEDRTKAHADHVGAGLDRKTTAAVGILKAIHGGKNEGPINRITKDVVAFSAKYFDILSEKLQLDLHEPPTSQCVTWIEDAKLNQMRRDGIEYARINLYDNDIYFLPRNIIHQFRTVTAVTSIAWHVRLRQYYTTEELEGMERNVPQPLKQIEPAKSEKTPAKILNSHDEEKPPLKMKFKLDFSKYTGVEKVKVHDDKKEKEKEKKHRHKGDRDREKSRHKDKHKDKHRDKDRDKDRKHHDKDRDKDRKHHNSNRHDREHKHNSERKQSSHHNSHKDKEKNQESKVINSGECIQTGQLSSMPLLGSNQNSQNHTETPTKKPQEYQNSTPSKSADASTPSADTPVKMMDTPVKSTDTPIKSTDTPIKSTDTPVKKHREKPIKIKIQKPQSTDVLGDILKDMNKCDLNI</sequence>
<dbReference type="PANTHER" id="PTHR13354:SF11">
    <property type="entry name" value="LYSINE-SPECIFIC DEMETHYLASE 9"/>
    <property type="match status" value="1"/>
</dbReference>
<feature type="compositionally biased region" description="Polar residues" evidence="2">
    <location>
        <begin position="223"/>
        <end position="246"/>
    </location>
</feature>
<comment type="similarity">
    <text evidence="1">Belongs to the round spermatid basic protein 1 family.</text>
</comment>
<dbReference type="Proteomes" id="UP001153636">
    <property type="component" value="Chromosome 14"/>
</dbReference>
<dbReference type="AlphaFoldDB" id="A0A9P0CK37"/>
<feature type="compositionally biased region" description="Basic and acidic residues" evidence="2">
    <location>
        <begin position="247"/>
        <end position="261"/>
    </location>
</feature>
<feature type="region of interest" description="Disordered" evidence="2">
    <location>
        <begin position="851"/>
        <end position="1045"/>
    </location>
</feature>
<evidence type="ECO:0000313" key="3">
    <source>
        <dbReference type="EMBL" id="CAH1103649.1"/>
    </source>
</evidence>
<feature type="region of interest" description="Disordered" evidence="2">
    <location>
        <begin position="182"/>
        <end position="261"/>
    </location>
</feature>
<organism evidence="3 4">
    <name type="scientific">Psylliodes chrysocephalus</name>
    <dbReference type="NCBI Taxonomy" id="3402493"/>
    <lineage>
        <taxon>Eukaryota</taxon>
        <taxon>Metazoa</taxon>
        <taxon>Ecdysozoa</taxon>
        <taxon>Arthropoda</taxon>
        <taxon>Hexapoda</taxon>
        <taxon>Insecta</taxon>
        <taxon>Pterygota</taxon>
        <taxon>Neoptera</taxon>
        <taxon>Endopterygota</taxon>
        <taxon>Coleoptera</taxon>
        <taxon>Polyphaga</taxon>
        <taxon>Cucujiformia</taxon>
        <taxon>Chrysomeloidea</taxon>
        <taxon>Chrysomelidae</taxon>
        <taxon>Galerucinae</taxon>
        <taxon>Alticini</taxon>
        <taxon>Psylliodes</taxon>
    </lineage>
</organism>
<feature type="compositionally biased region" description="Polar residues" evidence="2">
    <location>
        <begin position="367"/>
        <end position="376"/>
    </location>
</feature>
<evidence type="ECO:0000256" key="1">
    <source>
        <dbReference type="ARBA" id="ARBA00010560"/>
    </source>
</evidence>
<feature type="compositionally biased region" description="Basic and acidic residues" evidence="2">
    <location>
        <begin position="380"/>
        <end position="397"/>
    </location>
</feature>
<dbReference type="GO" id="GO:0005634">
    <property type="term" value="C:nucleus"/>
    <property type="evidence" value="ECO:0007669"/>
    <property type="project" value="InterPro"/>
</dbReference>
<feature type="compositionally biased region" description="Polar residues" evidence="2">
    <location>
        <begin position="1010"/>
        <end position="1029"/>
    </location>
</feature>
<protein>
    <recommendedName>
        <fullName evidence="5">Round spermatid basic protein 1-like protein</fullName>
    </recommendedName>
</protein>
<feature type="region of interest" description="Disordered" evidence="2">
    <location>
        <begin position="119"/>
        <end position="138"/>
    </location>
</feature>
<feature type="compositionally biased region" description="Basic residues" evidence="2">
    <location>
        <begin position="1032"/>
        <end position="1043"/>
    </location>
</feature>
<feature type="compositionally biased region" description="Basic and acidic residues" evidence="2">
    <location>
        <begin position="124"/>
        <end position="138"/>
    </location>
</feature>
<feature type="compositionally biased region" description="Basic and acidic residues" evidence="2">
    <location>
        <begin position="851"/>
        <end position="862"/>
    </location>
</feature>
<dbReference type="OrthoDB" id="6020087at2759"/>
<dbReference type="EMBL" id="OV651826">
    <property type="protein sequence ID" value="CAH1103649.1"/>
    <property type="molecule type" value="Genomic_DNA"/>
</dbReference>
<feature type="compositionally biased region" description="Polar residues" evidence="2">
    <location>
        <begin position="943"/>
        <end position="974"/>
    </location>
</feature>
<name>A0A9P0CK37_9CUCU</name>
<feature type="region of interest" description="Disordered" evidence="2">
    <location>
        <begin position="803"/>
        <end position="832"/>
    </location>
</feature>
<proteinExistence type="inferred from homology"/>
<dbReference type="InterPro" id="IPR026306">
    <property type="entry name" value="RSBN1/Dpy-2/CEP530"/>
</dbReference>
<feature type="compositionally biased region" description="Polar residues" evidence="2">
    <location>
        <begin position="982"/>
        <end position="999"/>
    </location>
</feature>
<dbReference type="PANTHER" id="PTHR13354">
    <property type="entry name" value="ROUND SPERMATID BASIC PROTEIN 1"/>
    <property type="match status" value="1"/>
</dbReference>
<evidence type="ECO:0000256" key="2">
    <source>
        <dbReference type="SAM" id="MobiDB-lite"/>
    </source>
</evidence>
<evidence type="ECO:0008006" key="5">
    <source>
        <dbReference type="Google" id="ProtNLM"/>
    </source>
</evidence>
<reference evidence="3" key="1">
    <citation type="submission" date="2022-01" db="EMBL/GenBank/DDBJ databases">
        <authorList>
            <person name="King R."/>
        </authorList>
    </citation>
    <scope>NUCLEOTIDE SEQUENCE</scope>
</reference>
<feature type="compositionally biased region" description="Polar residues" evidence="2">
    <location>
        <begin position="189"/>
        <end position="214"/>
    </location>
</feature>
<feature type="region of interest" description="Disordered" evidence="2">
    <location>
        <begin position="367"/>
        <end position="431"/>
    </location>
</feature>
<accession>A0A9P0CK37</accession>